<sequence length="567" mass="63256">MDTVTGIANFHYRGETFKTWYRVVGDLKNGKRPLIALHGGPGMSHDYILPHTKLHELYGLPVIFYDQIGIGQSTHLPSKPKEFWTSELFMDELENLLRFLGISEDFDLLGSSWGGMLGIEWAAKRRPEGLKRLVLVGSPASMELWAEAQDSLIERLDESVRNALRKHEKEGTTDHPDYQAGMLVFYKKHANRLDTWPEELMRSVASTEEDHTVYHTMNGPSEFCISGSIKTWSVIDLLSTVEYPVLIINGEHDMAQDTAILPYFKLLPKSSFNNLVSEASAVALDPYQALRQNQTLEMIKDRSTVVQPLMAAGQSFDVGVIIWARATDEEEVDWTHTEEQTTIWLSAIHGNFRRRRFNSGSRVVSVGGSFIAVDDSLGFVPIHSEIPFRQLQLSDISSATMNYSIPGKYLLDRQRPARPPGSRMKNIISPELKASFHILPTSSDAKPPGNFGFGVDTVADDAISYLSFVAPITKRLKTANPCYNATGVIKGYAGPWTTSQHIVTHTHIQNVRETEIMNYNLFNASHVALKQRNNSGVGAGTLEVPKKCDLLDVDDGVENRVGLAIGI</sequence>
<dbReference type="SUPFAM" id="SSF53474">
    <property type="entry name" value="alpha/beta-Hydrolases"/>
    <property type="match status" value="1"/>
</dbReference>
<dbReference type="InterPro" id="IPR029058">
    <property type="entry name" value="AB_hydrolase_fold"/>
</dbReference>
<dbReference type="Proteomes" id="UP000518752">
    <property type="component" value="Unassembled WGS sequence"/>
</dbReference>
<dbReference type="PRINTS" id="PR00793">
    <property type="entry name" value="PROAMNOPTASE"/>
</dbReference>
<protein>
    <recommendedName>
        <fullName evidence="3">AB hydrolase-1 domain-containing protein</fullName>
    </recommendedName>
</protein>
<reference evidence="4 5" key="1">
    <citation type="journal article" date="2020" name="ISME J.">
        <title>Uncovering the hidden diversity of litter-decomposition mechanisms in mushroom-forming fungi.</title>
        <authorList>
            <person name="Floudas D."/>
            <person name="Bentzer J."/>
            <person name="Ahren D."/>
            <person name="Johansson T."/>
            <person name="Persson P."/>
            <person name="Tunlid A."/>
        </authorList>
    </citation>
    <scope>NUCLEOTIDE SEQUENCE [LARGE SCALE GENOMIC DNA]</scope>
    <source>
        <strain evidence="4 5">CBS 406.79</strain>
    </source>
</reference>
<dbReference type="InterPro" id="IPR050471">
    <property type="entry name" value="AB_hydrolase"/>
</dbReference>
<dbReference type="AlphaFoldDB" id="A0A8H5HDH6"/>
<evidence type="ECO:0000259" key="3">
    <source>
        <dbReference type="Pfam" id="PF00561"/>
    </source>
</evidence>
<keyword evidence="5" id="KW-1185">Reference proteome</keyword>
<dbReference type="PANTHER" id="PTHR43433:SF5">
    <property type="entry name" value="AB HYDROLASE-1 DOMAIN-CONTAINING PROTEIN"/>
    <property type="match status" value="1"/>
</dbReference>
<organism evidence="4 5">
    <name type="scientific">Collybiopsis confluens</name>
    <dbReference type="NCBI Taxonomy" id="2823264"/>
    <lineage>
        <taxon>Eukaryota</taxon>
        <taxon>Fungi</taxon>
        <taxon>Dikarya</taxon>
        <taxon>Basidiomycota</taxon>
        <taxon>Agaricomycotina</taxon>
        <taxon>Agaricomycetes</taxon>
        <taxon>Agaricomycetidae</taxon>
        <taxon>Agaricales</taxon>
        <taxon>Marasmiineae</taxon>
        <taxon>Omphalotaceae</taxon>
        <taxon>Collybiopsis</taxon>
    </lineage>
</organism>
<proteinExistence type="inferred from homology"/>
<evidence type="ECO:0000313" key="5">
    <source>
        <dbReference type="Proteomes" id="UP000518752"/>
    </source>
</evidence>
<comment type="similarity">
    <text evidence="1">Belongs to the peptidase S33 family.</text>
</comment>
<evidence type="ECO:0000256" key="1">
    <source>
        <dbReference type="ARBA" id="ARBA00010088"/>
    </source>
</evidence>
<dbReference type="InterPro" id="IPR005945">
    <property type="entry name" value="Pro_imino_pep"/>
</dbReference>
<dbReference type="EMBL" id="JAACJN010000059">
    <property type="protein sequence ID" value="KAF5381244.1"/>
    <property type="molecule type" value="Genomic_DNA"/>
</dbReference>
<evidence type="ECO:0000256" key="2">
    <source>
        <dbReference type="ARBA" id="ARBA00022801"/>
    </source>
</evidence>
<dbReference type="GO" id="GO:0006508">
    <property type="term" value="P:proteolysis"/>
    <property type="evidence" value="ECO:0007669"/>
    <property type="project" value="InterPro"/>
</dbReference>
<dbReference type="InterPro" id="IPR000073">
    <property type="entry name" value="AB_hydrolase_1"/>
</dbReference>
<dbReference type="NCBIfam" id="TIGR01250">
    <property type="entry name" value="pro_imino_pep_2"/>
    <property type="match status" value="1"/>
</dbReference>
<evidence type="ECO:0000313" key="4">
    <source>
        <dbReference type="EMBL" id="KAF5381244.1"/>
    </source>
</evidence>
<keyword evidence="2" id="KW-0378">Hydrolase</keyword>
<dbReference type="PANTHER" id="PTHR43433">
    <property type="entry name" value="HYDROLASE, ALPHA/BETA FOLD FAMILY PROTEIN"/>
    <property type="match status" value="1"/>
</dbReference>
<feature type="domain" description="AB hydrolase-1" evidence="3">
    <location>
        <begin position="33"/>
        <end position="265"/>
    </location>
</feature>
<dbReference type="Pfam" id="PF00561">
    <property type="entry name" value="Abhydrolase_1"/>
    <property type="match status" value="1"/>
</dbReference>
<dbReference type="InterPro" id="IPR002410">
    <property type="entry name" value="Peptidase_S33"/>
</dbReference>
<accession>A0A8H5HDH6</accession>
<gene>
    <name evidence="4" type="ORF">D9757_007865</name>
</gene>
<dbReference type="OrthoDB" id="190201at2759"/>
<dbReference type="GO" id="GO:0008233">
    <property type="term" value="F:peptidase activity"/>
    <property type="evidence" value="ECO:0007669"/>
    <property type="project" value="InterPro"/>
</dbReference>
<name>A0A8H5HDH6_9AGAR</name>
<comment type="caution">
    <text evidence="4">The sequence shown here is derived from an EMBL/GenBank/DDBJ whole genome shotgun (WGS) entry which is preliminary data.</text>
</comment>
<dbReference type="Gene3D" id="3.40.50.1820">
    <property type="entry name" value="alpha/beta hydrolase"/>
    <property type="match status" value="1"/>
</dbReference>